<keyword evidence="7" id="KW-0274">FAD</keyword>
<evidence type="ECO:0000256" key="8">
    <source>
        <dbReference type="ARBA" id="ARBA00022857"/>
    </source>
</evidence>
<evidence type="ECO:0000256" key="11">
    <source>
        <dbReference type="ARBA" id="ARBA00029939"/>
    </source>
</evidence>
<dbReference type="EC" id="1.14.13.59" evidence="4"/>
<protein>
    <recommendedName>
        <fullName evidence="5">L-lysine N6-monooxygenase MbtG</fullName>
        <ecNumber evidence="4">1.14.13.59</ecNumber>
    </recommendedName>
    <alternativeName>
        <fullName evidence="14">Lysine 6-N-hydroxylase</fullName>
    </alternativeName>
    <alternativeName>
        <fullName evidence="13">Lysine N6-hydroxylase</fullName>
    </alternativeName>
    <alternativeName>
        <fullName evidence="11">Lysine-N-oxygenase</fullName>
    </alternativeName>
    <alternativeName>
        <fullName evidence="12">Mycobactin synthase protein G</fullName>
    </alternativeName>
</protein>
<comment type="catalytic activity">
    <reaction evidence="15">
        <text>L-lysine + NADPH + O2 = N(6)-hydroxy-L-lysine + NADP(+) + H2O</text>
        <dbReference type="Rhea" id="RHEA:23228"/>
        <dbReference type="ChEBI" id="CHEBI:15377"/>
        <dbReference type="ChEBI" id="CHEBI:15379"/>
        <dbReference type="ChEBI" id="CHEBI:32551"/>
        <dbReference type="ChEBI" id="CHEBI:57783"/>
        <dbReference type="ChEBI" id="CHEBI:57820"/>
        <dbReference type="ChEBI" id="CHEBI:58349"/>
        <dbReference type="EC" id="1.14.13.59"/>
    </reaction>
</comment>
<keyword evidence="6" id="KW-0285">Flavoprotein</keyword>
<dbReference type="InterPro" id="IPR036188">
    <property type="entry name" value="FAD/NAD-bd_sf"/>
</dbReference>
<sequence>MTVGETRDRDRVLDVVGVGLGPFNLGLAALLDPVPDIDALFFEARPAFSWHPGLMLPGTTLQVPFLADLVTLADPTSRFSFLNYLHEHNRLYRFYFYERFHVPRQEYDAYAGWVAASLPSCRFGHRVEKVEPGGDGTWTIRVTATDRDDSTGDGTTQHVSADGHGGSSSTIRFRARSVVFGVGSRPRVPEAVRDRLGEDVFHAAHYLELREKISGAAHVTVVGSGQSAGEVVADLLQSHAAHGGIVDWFTRGAGFLPMEYSKLGLEHFSPEYTAYFHGLAPGTRDRVRAGQDLLYKGLSAETSERIYDLLYEATIGGDEPPLTYAGRCELGEIAPSPVPGRRWRLTWRHHDEQRTFIRDTDVVVLATGYEPTPLPLPAGFVATDEHGRPEVDLDYRLKLRHGLGGRVVDTGRDDGVAADPGAGSDARPGASSLFIQNGELHTHGVGAPDLGLGAYRGAVIANAVAGREVYPVRERTVFQRFGTSSLGSAHSQDRVPDDGVDLVGRRSTRGVARATPDSLLRRTDLAPPPRRQDDA</sequence>
<evidence type="ECO:0000256" key="15">
    <source>
        <dbReference type="ARBA" id="ARBA00048407"/>
    </source>
</evidence>
<dbReference type="InterPro" id="IPR025700">
    <property type="entry name" value="Lys/Orn_oxygenase"/>
</dbReference>
<gene>
    <name evidence="17" type="ORF">G1H11_06065</name>
</gene>
<feature type="region of interest" description="Disordered" evidence="16">
    <location>
        <begin position="145"/>
        <end position="168"/>
    </location>
</feature>
<keyword evidence="8" id="KW-0521">NADP</keyword>
<evidence type="ECO:0000256" key="16">
    <source>
        <dbReference type="SAM" id="MobiDB-lite"/>
    </source>
</evidence>
<feature type="region of interest" description="Disordered" evidence="16">
    <location>
        <begin position="410"/>
        <end position="429"/>
    </location>
</feature>
<feature type="compositionally biased region" description="Basic and acidic residues" evidence="16">
    <location>
        <begin position="519"/>
        <end position="535"/>
    </location>
</feature>
<organism evidence="17 18">
    <name type="scientific">Phytoactinopolyspora alkaliphila</name>
    <dbReference type="NCBI Taxonomy" id="1783498"/>
    <lineage>
        <taxon>Bacteria</taxon>
        <taxon>Bacillati</taxon>
        <taxon>Actinomycetota</taxon>
        <taxon>Actinomycetes</taxon>
        <taxon>Jiangellales</taxon>
        <taxon>Jiangellaceae</taxon>
        <taxon>Phytoactinopolyspora</taxon>
    </lineage>
</organism>
<evidence type="ECO:0000256" key="4">
    <source>
        <dbReference type="ARBA" id="ARBA00013076"/>
    </source>
</evidence>
<comment type="pathway">
    <text evidence="2">Siderophore biosynthesis.</text>
</comment>
<evidence type="ECO:0000256" key="7">
    <source>
        <dbReference type="ARBA" id="ARBA00022827"/>
    </source>
</evidence>
<evidence type="ECO:0000256" key="14">
    <source>
        <dbReference type="ARBA" id="ARBA00032738"/>
    </source>
</evidence>
<keyword evidence="9" id="KW-0560">Oxidoreductase</keyword>
<dbReference type="GO" id="GO:0047091">
    <property type="term" value="F:L-lysine 6-monooxygenase (NADPH) activity"/>
    <property type="evidence" value="ECO:0007669"/>
    <property type="project" value="UniProtKB-EC"/>
</dbReference>
<evidence type="ECO:0000256" key="10">
    <source>
        <dbReference type="ARBA" id="ARBA00023033"/>
    </source>
</evidence>
<evidence type="ECO:0000256" key="3">
    <source>
        <dbReference type="ARBA" id="ARBA00007588"/>
    </source>
</evidence>
<reference evidence="17 18" key="1">
    <citation type="submission" date="2020-02" db="EMBL/GenBank/DDBJ databases">
        <authorList>
            <person name="Li X.-J."/>
            <person name="Feng X.-M."/>
        </authorList>
    </citation>
    <scope>NUCLEOTIDE SEQUENCE [LARGE SCALE GENOMIC DNA]</scope>
    <source>
        <strain evidence="17 18">CGMCC 4.7225</strain>
    </source>
</reference>
<proteinExistence type="inferred from homology"/>
<evidence type="ECO:0000256" key="2">
    <source>
        <dbReference type="ARBA" id="ARBA00004924"/>
    </source>
</evidence>
<evidence type="ECO:0000256" key="1">
    <source>
        <dbReference type="ARBA" id="ARBA00001974"/>
    </source>
</evidence>
<evidence type="ECO:0000256" key="13">
    <source>
        <dbReference type="ARBA" id="ARBA00032493"/>
    </source>
</evidence>
<evidence type="ECO:0000256" key="5">
    <source>
        <dbReference type="ARBA" id="ARBA00016406"/>
    </source>
</evidence>
<dbReference type="PANTHER" id="PTHR42802:SF1">
    <property type="entry name" value="L-ORNITHINE N(5)-MONOOXYGENASE"/>
    <property type="match status" value="1"/>
</dbReference>
<dbReference type="PANTHER" id="PTHR42802">
    <property type="entry name" value="MONOOXYGENASE"/>
    <property type="match status" value="1"/>
</dbReference>
<comment type="caution">
    <text evidence="17">The sequence shown here is derived from an EMBL/GenBank/DDBJ whole genome shotgun (WGS) entry which is preliminary data.</text>
</comment>
<dbReference type="AlphaFoldDB" id="A0A6N9YIT6"/>
<evidence type="ECO:0000256" key="9">
    <source>
        <dbReference type="ARBA" id="ARBA00023002"/>
    </source>
</evidence>
<dbReference type="RefSeq" id="WP_163817147.1">
    <property type="nucleotide sequence ID" value="NZ_JAAGOB010000003.1"/>
</dbReference>
<evidence type="ECO:0000256" key="6">
    <source>
        <dbReference type="ARBA" id="ARBA00022630"/>
    </source>
</evidence>
<comment type="similarity">
    <text evidence="3">Belongs to the lysine N(6)-hydroxylase/L-ornithine N(5)-oxygenase family.</text>
</comment>
<feature type="region of interest" description="Disordered" evidence="16">
    <location>
        <begin position="486"/>
        <end position="535"/>
    </location>
</feature>
<keyword evidence="10 17" id="KW-0503">Monooxygenase</keyword>
<dbReference type="Gene3D" id="3.50.50.60">
    <property type="entry name" value="FAD/NAD(P)-binding domain"/>
    <property type="match status" value="1"/>
</dbReference>
<dbReference type="Pfam" id="PF13434">
    <property type="entry name" value="Lys_Orn_oxgnase"/>
    <property type="match status" value="1"/>
</dbReference>
<keyword evidence="18" id="KW-1185">Reference proteome</keyword>
<dbReference type="SUPFAM" id="SSF51905">
    <property type="entry name" value="FAD/NAD(P)-binding domain"/>
    <property type="match status" value="1"/>
</dbReference>
<evidence type="ECO:0000256" key="12">
    <source>
        <dbReference type="ARBA" id="ARBA00031158"/>
    </source>
</evidence>
<dbReference type="Proteomes" id="UP000469185">
    <property type="component" value="Unassembled WGS sequence"/>
</dbReference>
<name>A0A6N9YIT6_9ACTN</name>
<dbReference type="EMBL" id="JAAGOB010000003">
    <property type="protein sequence ID" value="NED94874.1"/>
    <property type="molecule type" value="Genomic_DNA"/>
</dbReference>
<evidence type="ECO:0000313" key="17">
    <source>
        <dbReference type="EMBL" id="NED94874.1"/>
    </source>
</evidence>
<evidence type="ECO:0000313" key="18">
    <source>
        <dbReference type="Proteomes" id="UP000469185"/>
    </source>
</evidence>
<comment type="cofactor">
    <cofactor evidence="1">
        <name>FAD</name>
        <dbReference type="ChEBI" id="CHEBI:57692"/>
    </cofactor>
</comment>
<accession>A0A6N9YIT6</accession>